<dbReference type="Proteomes" id="UP000708208">
    <property type="component" value="Unassembled WGS sequence"/>
</dbReference>
<evidence type="ECO:0000313" key="2">
    <source>
        <dbReference type="EMBL" id="CAG7733713.1"/>
    </source>
</evidence>
<feature type="transmembrane region" description="Helical" evidence="1">
    <location>
        <begin position="422"/>
        <end position="441"/>
    </location>
</feature>
<feature type="transmembrane region" description="Helical" evidence="1">
    <location>
        <begin position="447"/>
        <end position="469"/>
    </location>
</feature>
<dbReference type="EMBL" id="CAJVCH010254240">
    <property type="protein sequence ID" value="CAG7733713.1"/>
    <property type="molecule type" value="Genomic_DNA"/>
</dbReference>
<protein>
    <submittedName>
        <fullName evidence="2">Uncharacterized protein</fullName>
    </submittedName>
</protein>
<name>A0A8J2P0H9_9HEXA</name>
<gene>
    <name evidence="2" type="ORF">AFUS01_LOCUS22139</name>
</gene>
<evidence type="ECO:0000256" key="1">
    <source>
        <dbReference type="SAM" id="Phobius"/>
    </source>
</evidence>
<proteinExistence type="predicted"/>
<feature type="transmembrane region" description="Helical" evidence="1">
    <location>
        <begin position="708"/>
        <end position="727"/>
    </location>
</feature>
<keyword evidence="1" id="KW-1133">Transmembrane helix</keyword>
<keyword evidence="1" id="KW-0812">Transmembrane</keyword>
<accession>A0A8J2P0H9</accession>
<organism evidence="2 3">
    <name type="scientific">Allacma fusca</name>
    <dbReference type="NCBI Taxonomy" id="39272"/>
    <lineage>
        <taxon>Eukaryota</taxon>
        <taxon>Metazoa</taxon>
        <taxon>Ecdysozoa</taxon>
        <taxon>Arthropoda</taxon>
        <taxon>Hexapoda</taxon>
        <taxon>Collembola</taxon>
        <taxon>Symphypleona</taxon>
        <taxon>Sminthuridae</taxon>
        <taxon>Allacma</taxon>
    </lineage>
</organism>
<keyword evidence="1" id="KW-0472">Membrane</keyword>
<dbReference type="AlphaFoldDB" id="A0A8J2P0H9"/>
<feature type="transmembrane region" description="Helical" evidence="1">
    <location>
        <begin position="392"/>
        <end position="410"/>
    </location>
</feature>
<comment type="caution">
    <text evidence="2">The sequence shown here is derived from an EMBL/GenBank/DDBJ whole genome shotgun (WGS) entry which is preliminary data.</text>
</comment>
<reference evidence="2" key="1">
    <citation type="submission" date="2021-06" db="EMBL/GenBank/DDBJ databases">
        <authorList>
            <person name="Hodson N. C."/>
            <person name="Mongue J. A."/>
            <person name="Jaron S. K."/>
        </authorList>
    </citation>
    <scope>NUCLEOTIDE SEQUENCE</scope>
</reference>
<sequence length="745" mass="86134">MKYLYQKKFETKYKALHQILQFCILIIATSPANCQPVSETVKVTTIDLQDLLPSLKNCFIRIFEQNVTFDYSTLTIPFVLTNVNSYYKCGNSYECELSGYGQPDNQIENILVLKMSSIKCFVGVILIYANPDQFYYNSIKLTGYIHSLRAILSNEYSLRYTHKVWKDTVNEKILRISPRIYFVYTNQDLYLHHLDDSLVEALRVHEDVFTYFRIGYTEALEISNRASSYPNQLYYINYNEFCKQTDALECPYLQDLSIYESLTSCYKNKIMNGRNFFAWAVDEIKKNISTICQLFPVTGEESFSVIKATKIFLREDFNQTLIRDFCFTSKEKTDTSYCFQAHFISTSTLSEGFQFYQVSYENDFNFITSDGIFQVTNTVKDYLTPFGAAVRWSFLVTFIVIALIVTGLTIEHEMFSHELLNSFFYIFGILLEQGTNLPAFTSAKSELATAGKIVLFFFIPSAMILGTFYKSFLKSDFSIPVPYKTSWNDLKQLVDADFEVFVPMEDCNVDINWNNFQINKNTEFCKPDHLDIWEAAMCQEHLQKQKYASFLQAVMLHETDLAAPNNGSIPKYYSTILDLVSQTTFVCLEDFPAFVRTNLSKSKTAFVVTRSEVNHYWSIIQELEVTVTRFAHNFGSNDSLLKKSKGFYISSTGDENYNWVHKRMNVLLSSGIYGVWEKWEQVRNGNLGFRFKSLVGPAKVLVMTDFELVFIGWCILLTVGFLAFAIIEVNLGLATYCKKRKFIMI</sequence>
<keyword evidence="3" id="KW-1185">Reference proteome</keyword>
<evidence type="ECO:0000313" key="3">
    <source>
        <dbReference type="Proteomes" id="UP000708208"/>
    </source>
</evidence>